<dbReference type="AlphaFoldDB" id="V7I7F0"/>
<dbReference type="Pfam" id="PF20323">
    <property type="entry name" value="DUF6618"/>
    <property type="match status" value="1"/>
</dbReference>
<organism evidence="1 2">
    <name type="scientific">Youngiibacter fragilis 232.1</name>
    <dbReference type="NCBI Taxonomy" id="994573"/>
    <lineage>
        <taxon>Bacteria</taxon>
        <taxon>Bacillati</taxon>
        <taxon>Bacillota</taxon>
        <taxon>Clostridia</taxon>
        <taxon>Eubacteriales</taxon>
        <taxon>Clostridiaceae</taxon>
        <taxon>Youngiibacter</taxon>
    </lineage>
</organism>
<comment type="caution">
    <text evidence="1">The sequence shown here is derived from an EMBL/GenBank/DDBJ whole genome shotgun (WGS) entry which is preliminary data.</text>
</comment>
<proteinExistence type="predicted"/>
<dbReference type="eggNOG" id="ENOG50334P2">
    <property type="taxonomic scope" value="Bacteria"/>
</dbReference>
<dbReference type="STRING" id="994573.T472_0208030"/>
<name>V7I7F0_9CLOT</name>
<dbReference type="Proteomes" id="UP000017747">
    <property type="component" value="Unassembled WGS sequence"/>
</dbReference>
<dbReference type="OrthoDB" id="1651171at2"/>
<dbReference type="EMBL" id="AXUN02000156">
    <property type="protein sequence ID" value="ETA81154.1"/>
    <property type="molecule type" value="Genomic_DNA"/>
</dbReference>
<evidence type="ECO:0000313" key="1">
    <source>
        <dbReference type="EMBL" id="ETA81154.1"/>
    </source>
</evidence>
<keyword evidence="2" id="KW-1185">Reference proteome</keyword>
<reference evidence="1 2" key="1">
    <citation type="journal article" date="2014" name="Genome Announc.">
        <title>Genome Sequence of Youngiibacter fragilis, the Type Strain of the Genus Youngiibacter.</title>
        <authorList>
            <person name="Wawrik C.B."/>
            <person name="Callaghan A.V."/>
            <person name="Stamps B.W."/>
            <person name="Wawrik B."/>
        </authorList>
    </citation>
    <scope>NUCLEOTIDE SEQUENCE [LARGE SCALE GENOMIC DNA]</scope>
    <source>
        <strain evidence="1 2">232.1</strain>
    </source>
</reference>
<accession>V7I7F0</accession>
<sequence length="103" mass="11985">MIKFHCFQTSGKRTVTWDGSFEIIRWKPPYEMMVRARASRFHVIFGEHSLGNFLCIPDWNVGCEIADFTDTFWNLERLGKQLKKADAITIVYALAAADEHLKF</sequence>
<dbReference type="RefSeq" id="WP_023384614.1">
    <property type="nucleotide sequence ID" value="NZ_AXUN02000156.1"/>
</dbReference>
<dbReference type="InterPro" id="IPR046726">
    <property type="entry name" value="DUF6618"/>
</dbReference>
<protein>
    <submittedName>
        <fullName evidence="1">Uncharacterized protein</fullName>
    </submittedName>
</protein>
<gene>
    <name evidence="1" type="ORF">T472_0208030</name>
</gene>
<evidence type="ECO:0000313" key="2">
    <source>
        <dbReference type="Proteomes" id="UP000017747"/>
    </source>
</evidence>